<dbReference type="EMBL" id="RCSS01000650">
    <property type="protein sequence ID" value="RVD91095.1"/>
    <property type="molecule type" value="Genomic_DNA"/>
</dbReference>
<evidence type="ECO:0000256" key="1">
    <source>
        <dbReference type="SAM" id="Phobius"/>
    </source>
</evidence>
<gene>
    <name evidence="2" type="ORF">TUBRATIS_24650</name>
</gene>
<dbReference type="AlphaFoldDB" id="A0A437AIU4"/>
<name>A0A437AIU4_9MICR</name>
<reference evidence="2 3" key="1">
    <citation type="submission" date="2018-10" db="EMBL/GenBank/DDBJ databases">
        <title>Draft genome sequence of the microsporidian Tubulinosema ratisbonensis.</title>
        <authorList>
            <person name="Polonais V."/>
            <person name="Peyretaillade E."/>
            <person name="Niehus S."/>
            <person name="Wawrzyniak I."/>
            <person name="Franchet A."/>
            <person name="Gaspin C."/>
            <person name="Reichstadt M."/>
            <person name="Belser C."/>
            <person name="Labadie K."/>
            <person name="Delbac F."/>
            <person name="Ferrandon D."/>
        </authorList>
    </citation>
    <scope>NUCLEOTIDE SEQUENCE [LARGE SCALE GENOMIC DNA]</scope>
    <source>
        <strain evidence="2 3">Franzen</strain>
    </source>
</reference>
<organism evidence="2 3">
    <name type="scientific">Tubulinosema ratisbonensis</name>
    <dbReference type="NCBI Taxonomy" id="291195"/>
    <lineage>
        <taxon>Eukaryota</taxon>
        <taxon>Fungi</taxon>
        <taxon>Fungi incertae sedis</taxon>
        <taxon>Microsporidia</taxon>
        <taxon>Tubulinosematoidea</taxon>
        <taxon>Tubulinosematidae</taxon>
        <taxon>Tubulinosema</taxon>
    </lineage>
</organism>
<keyword evidence="1" id="KW-1133">Transmembrane helix</keyword>
<keyword evidence="3" id="KW-1185">Reference proteome</keyword>
<feature type="transmembrane region" description="Helical" evidence="1">
    <location>
        <begin position="6"/>
        <end position="26"/>
    </location>
</feature>
<sequence>MIYKVILPEIISFSLLFILILMLKFFNSYTIKKLRKTILQLTLPKIIDMLEKIGLSESFLDSGHYKPNTFLRTLRTYLTTKKERELIMMFNSVRCDSQPYVINCFGLVLGTFLKCMRTNPIIIEENYDDVFMSFYNYNYLNVVLNNHPHIDYYYVWFFGKYAIGTRNPNPVTFTYAFNVEFNPSLQTMIRQIWNECNRYSEIDKTKGNDGVRFSKHVILFFNTEIDVYEFKSFLKMEKKAYGCDFELLFAGANNPFDLEFCILEKKDEFLTKDDYFLYNFIVLKNLNYKPYSNEEEVKQETVKPIERPV</sequence>
<accession>A0A437AIU4</accession>
<evidence type="ECO:0000313" key="3">
    <source>
        <dbReference type="Proteomes" id="UP000282876"/>
    </source>
</evidence>
<proteinExistence type="predicted"/>
<dbReference type="Proteomes" id="UP000282876">
    <property type="component" value="Unassembled WGS sequence"/>
</dbReference>
<keyword evidence="1" id="KW-0812">Transmembrane</keyword>
<protein>
    <submittedName>
        <fullName evidence="2">Uncharacterized protein</fullName>
    </submittedName>
</protein>
<dbReference type="VEuPathDB" id="MicrosporidiaDB:TUBRATIS_24650"/>
<keyword evidence="1" id="KW-0472">Membrane</keyword>
<comment type="caution">
    <text evidence="2">The sequence shown here is derived from an EMBL/GenBank/DDBJ whole genome shotgun (WGS) entry which is preliminary data.</text>
</comment>
<evidence type="ECO:0000313" key="2">
    <source>
        <dbReference type="EMBL" id="RVD91095.1"/>
    </source>
</evidence>